<keyword evidence="2" id="KW-1185">Reference proteome</keyword>
<dbReference type="OrthoDB" id="7778470at2"/>
<reference evidence="1 2" key="1">
    <citation type="submission" date="2017-05" db="EMBL/GenBank/DDBJ databases">
        <authorList>
            <person name="Varghese N."/>
            <person name="Submissions S."/>
        </authorList>
    </citation>
    <scope>NUCLEOTIDE SEQUENCE [LARGE SCALE GENOMIC DNA]</scope>
    <source>
        <strain evidence="1 2">DSM 100094</strain>
    </source>
</reference>
<evidence type="ECO:0000313" key="1">
    <source>
        <dbReference type="EMBL" id="SMO74153.1"/>
    </source>
</evidence>
<name>A0A521DR20_9RHOB</name>
<gene>
    <name evidence="1" type="ORF">SAMN06265221_10966</name>
</gene>
<protein>
    <submittedName>
        <fullName evidence="1">Uncharacterized protein</fullName>
    </submittedName>
</protein>
<accession>A0A521DR20</accession>
<dbReference type="Proteomes" id="UP000319014">
    <property type="component" value="Unassembled WGS sequence"/>
</dbReference>
<sequence length="129" mass="14119">MRKKADELARLQRLAQLRSDIEMRKLSVYRAHVTAAQSRIAVIEAKMQQLYASSAPFSVSEARLANALAGDHARQLVRAEADLARMMPGFESARAAAIREYGRVRVLEEIRLSARVLAGDGQGSGKGPS</sequence>
<evidence type="ECO:0000313" key="2">
    <source>
        <dbReference type="Proteomes" id="UP000319014"/>
    </source>
</evidence>
<proteinExistence type="predicted"/>
<dbReference type="EMBL" id="FXTK01000009">
    <property type="protein sequence ID" value="SMO74153.1"/>
    <property type="molecule type" value="Genomic_DNA"/>
</dbReference>
<dbReference type="AlphaFoldDB" id="A0A521DR20"/>
<dbReference type="RefSeq" id="WP_142663339.1">
    <property type="nucleotide sequence ID" value="NZ_FXTK01000009.1"/>
</dbReference>
<organism evidence="1 2">
    <name type="scientific">Paracoccus laeviglucosivorans</name>
    <dbReference type="NCBI Taxonomy" id="1197861"/>
    <lineage>
        <taxon>Bacteria</taxon>
        <taxon>Pseudomonadati</taxon>
        <taxon>Pseudomonadota</taxon>
        <taxon>Alphaproteobacteria</taxon>
        <taxon>Rhodobacterales</taxon>
        <taxon>Paracoccaceae</taxon>
        <taxon>Paracoccus</taxon>
    </lineage>
</organism>